<feature type="transmembrane region" description="Helical" evidence="1">
    <location>
        <begin position="95"/>
        <end position="116"/>
    </location>
</feature>
<dbReference type="AlphaFoldDB" id="A0A6C0DM81"/>
<accession>A0A6C0DM81</accession>
<keyword evidence="1" id="KW-0812">Transmembrane</keyword>
<keyword evidence="1" id="KW-0472">Membrane</keyword>
<proteinExistence type="predicted"/>
<reference evidence="2" key="1">
    <citation type="journal article" date="2020" name="Nature">
        <title>Giant virus diversity and host interactions through global metagenomics.</title>
        <authorList>
            <person name="Schulz F."/>
            <person name="Roux S."/>
            <person name="Paez-Espino D."/>
            <person name="Jungbluth S."/>
            <person name="Walsh D.A."/>
            <person name="Denef V.J."/>
            <person name="McMahon K.D."/>
            <person name="Konstantinidis K.T."/>
            <person name="Eloe-Fadrosh E.A."/>
            <person name="Kyrpides N.C."/>
            <person name="Woyke T."/>
        </authorList>
    </citation>
    <scope>NUCLEOTIDE SEQUENCE</scope>
    <source>
        <strain evidence="2">GVMAG-M-3300023174-189</strain>
    </source>
</reference>
<evidence type="ECO:0000313" key="2">
    <source>
        <dbReference type="EMBL" id="QHT16675.1"/>
    </source>
</evidence>
<protein>
    <submittedName>
        <fullName evidence="2">Uncharacterized protein</fullName>
    </submittedName>
</protein>
<keyword evidence="1" id="KW-1133">Transmembrane helix</keyword>
<name>A0A6C0DM81_9ZZZZ</name>
<sequence length="157" mass="17227">MAGNAVTSTSPDKKLGVNSGIRIVLALLVGIVVGIFMLTWDAKFIARDAFPDWLGPYIIMPVLAIVLGYGSNCLIQQLSCGQVQWMVQLQRVSIVPIPIVLMWIILGFVPGMRWPIEGLIQSGTPELRKGMSSGYYAFWIGLYLQNMLNGTAQLCPI</sequence>
<organism evidence="2">
    <name type="scientific">viral metagenome</name>
    <dbReference type="NCBI Taxonomy" id="1070528"/>
    <lineage>
        <taxon>unclassified sequences</taxon>
        <taxon>metagenomes</taxon>
        <taxon>organismal metagenomes</taxon>
    </lineage>
</organism>
<evidence type="ECO:0000256" key="1">
    <source>
        <dbReference type="SAM" id="Phobius"/>
    </source>
</evidence>
<feature type="transmembrane region" description="Helical" evidence="1">
    <location>
        <begin position="54"/>
        <end position="75"/>
    </location>
</feature>
<feature type="transmembrane region" description="Helical" evidence="1">
    <location>
        <begin position="21"/>
        <end position="42"/>
    </location>
</feature>
<dbReference type="EMBL" id="MN739626">
    <property type="protein sequence ID" value="QHT16675.1"/>
    <property type="molecule type" value="Genomic_DNA"/>
</dbReference>